<dbReference type="EMBL" id="JAJEPS010000003">
    <property type="protein sequence ID" value="MCC2125472.1"/>
    <property type="molecule type" value="Genomic_DNA"/>
</dbReference>
<reference evidence="7 8" key="1">
    <citation type="submission" date="2021-10" db="EMBL/GenBank/DDBJ databases">
        <title>Anaerobic single-cell dispensing facilitates the cultivation of human gut bacteria.</title>
        <authorList>
            <person name="Afrizal A."/>
        </authorList>
    </citation>
    <scope>NUCLEOTIDE SEQUENCE [LARGE SCALE GENOMIC DNA]</scope>
    <source>
        <strain evidence="7 8">CLA-AA-H276</strain>
    </source>
</reference>
<dbReference type="PANTHER" id="PTHR30520">
    <property type="entry name" value="FORMATE TRANSPORTER-RELATED"/>
    <property type="match status" value="1"/>
</dbReference>
<dbReference type="InterPro" id="IPR000292">
    <property type="entry name" value="For/NO2_transpt"/>
</dbReference>
<evidence type="ECO:0000256" key="1">
    <source>
        <dbReference type="ARBA" id="ARBA00004141"/>
    </source>
</evidence>
<feature type="transmembrane region" description="Helical" evidence="6">
    <location>
        <begin position="26"/>
        <end position="51"/>
    </location>
</feature>
<feature type="transmembrane region" description="Helical" evidence="6">
    <location>
        <begin position="230"/>
        <end position="252"/>
    </location>
</feature>
<comment type="subcellular location">
    <subcellularLocation>
        <location evidence="1">Membrane</location>
        <topology evidence="1">Multi-pass membrane protein</topology>
    </subcellularLocation>
</comment>
<keyword evidence="4 6" id="KW-0472">Membrane</keyword>
<name>A0AAE3A674_9FIRM</name>
<dbReference type="GO" id="GO:0015499">
    <property type="term" value="F:formate transmembrane transporter activity"/>
    <property type="evidence" value="ECO:0007669"/>
    <property type="project" value="TreeGrafter"/>
</dbReference>
<dbReference type="InterPro" id="IPR024002">
    <property type="entry name" value="For/NO2_transpt_CS"/>
</dbReference>
<organism evidence="7 8">
    <name type="scientific">Hominiventricola filiformis</name>
    <dbReference type="NCBI Taxonomy" id="2885352"/>
    <lineage>
        <taxon>Bacteria</taxon>
        <taxon>Bacillati</taxon>
        <taxon>Bacillota</taxon>
        <taxon>Clostridia</taxon>
        <taxon>Lachnospirales</taxon>
        <taxon>Lachnospiraceae</taxon>
        <taxon>Hominiventricola</taxon>
    </lineage>
</organism>
<dbReference type="RefSeq" id="WP_118769335.1">
    <property type="nucleotide sequence ID" value="NZ_JAJEPS010000003.1"/>
</dbReference>
<dbReference type="PROSITE" id="PS01005">
    <property type="entry name" value="FORMATE_NITRITE_TP_1"/>
    <property type="match status" value="1"/>
</dbReference>
<feature type="transmembrane region" description="Helical" evidence="6">
    <location>
        <begin position="105"/>
        <end position="128"/>
    </location>
</feature>
<dbReference type="Proteomes" id="UP001198220">
    <property type="component" value="Unassembled WGS sequence"/>
</dbReference>
<feature type="transmembrane region" description="Helical" evidence="6">
    <location>
        <begin position="183"/>
        <end position="210"/>
    </location>
</feature>
<dbReference type="PANTHER" id="PTHR30520:SF8">
    <property type="entry name" value="NITRITE TRANSPORTER NIRC"/>
    <property type="match status" value="1"/>
</dbReference>
<keyword evidence="8" id="KW-1185">Reference proteome</keyword>
<dbReference type="AlphaFoldDB" id="A0AAE3A674"/>
<dbReference type="PROSITE" id="PS01006">
    <property type="entry name" value="FORMATE_NITRITE_TP_2"/>
    <property type="match status" value="1"/>
</dbReference>
<protein>
    <submittedName>
        <fullName evidence="7">Formate/nitrite transporter family protein</fullName>
    </submittedName>
</protein>
<comment type="similarity">
    <text evidence="5">Belongs to the FNT transporter (TC 1.A.16) family.</text>
</comment>
<evidence type="ECO:0000256" key="3">
    <source>
        <dbReference type="ARBA" id="ARBA00022989"/>
    </source>
</evidence>
<evidence type="ECO:0000256" key="6">
    <source>
        <dbReference type="SAM" id="Phobius"/>
    </source>
</evidence>
<accession>A0AAE3A674</accession>
<gene>
    <name evidence="7" type="ORF">LKD36_04680</name>
</gene>
<dbReference type="InterPro" id="IPR023271">
    <property type="entry name" value="Aquaporin-like"/>
</dbReference>
<proteinExistence type="inferred from homology"/>
<comment type="caution">
    <text evidence="7">The sequence shown here is derived from an EMBL/GenBank/DDBJ whole genome shotgun (WGS) entry which is preliminary data.</text>
</comment>
<sequence>MFRDEFNSVCNAAKGKMALLNNNPAGYFMSAMVAGAFITLGGFVTFTLGSILTAAGCTITKVIMAFSFASALSLVVMAGAELFTGNNFVMAAASFKKEVSWLDTLKLWVVCYLGNFVGAVILVALFQLGGVPKGATGEYFATIAAGKMGGTASALFFKGMLCNMLVCLAVWCCTKMKTESGKLIMIFWCIYIFMACGFEHSIANMSVMAVGLLNGAGVEGVSIAGYFHNLLWVTLGNIAGGALLVAFPYYIIQKEKK</sequence>
<dbReference type="Pfam" id="PF01226">
    <property type="entry name" value="Form_Nir_trans"/>
    <property type="match status" value="1"/>
</dbReference>
<dbReference type="GO" id="GO:0005886">
    <property type="term" value="C:plasma membrane"/>
    <property type="evidence" value="ECO:0007669"/>
    <property type="project" value="TreeGrafter"/>
</dbReference>
<dbReference type="Gene3D" id="1.20.1080.10">
    <property type="entry name" value="Glycerol uptake facilitator protein"/>
    <property type="match status" value="1"/>
</dbReference>
<evidence type="ECO:0000256" key="4">
    <source>
        <dbReference type="ARBA" id="ARBA00023136"/>
    </source>
</evidence>
<evidence type="ECO:0000313" key="8">
    <source>
        <dbReference type="Proteomes" id="UP001198220"/>
    </source>
</evidence>
<evidence type="ECO:0000256" key="2">
    <source>
        <dbReference type="ARBA" id="ARBA00022692"/>
    </source>
</evidence>
<evidence type="ECO:0000256" key="5">
    <source>
        <dbReference type="ARBA" id="ARBA00049660"/>
    </source>
</evidence>
<feature type="transmembrane region" description="Helical" evidence="6">
    <location>
        <begin position="148"/>
        <end position="171"/>
    </location>
</feature>
<keyword evidence="3 6" id="KW-1133">Transmembrane helix</keyword>
<feature type="transmembrane region" description="Helical" evidence="6">
    <location>
        <begin position="63"/>
        <end position="84"/>
    </location>
</feature>
<evidence type="ECO:0000313" key="7">
    <source>
        <dbReference type="EMBL" id="MCC2125472.1"/>
    </source>
</evidence>
<keyword evidence="2 6" id="KW-0812">Transmembrane</keyword>